<organism evidence="1 2">
    <name type="scientific">Hyalomma marginatum</name>
    <dbReference type="NCBI Taxonomy" id="34627"/>
    <lineage>
        <taxon>Eukaryota</taxon>
        <taxon>Metazoa</taxon>
        <taxon>Ecdysozoa</taxon>
        <taxon>Arthropoda</taxon>
        <taxon>Chelicerata</taxon>
        <taxon>Arachnida</taxon>
        <taxon>Acari</taxon>
        <taxon>Parasitiformes</taxon>
        <taxon>Ixodida</taxon>
        <taxon>Ixodoidea</taxon>
        <taxon>Ixodidae</taxon>
        <taxon>Hyalomminae</taxon>
        <taxon>Hyalomma</taxon>
    </lineage>
</organism>
<comment type="caution">
    <text evidence="1">The sequence shown here is derived from an EMBL/GenBank/DDBJ whole genome shotgun (WGS) entry which is preliminary data.</text>
</comment>
<reference evidence="1" key="1">
    <citation type="submission" date="2021-06" db="EMBL/GenBank/DDBJ databases">
        <authorList>
            <person name="Nardi T."/>
            <person name="Nardi T."/>
        </authorList>
    </citation>
    <scope>NUCLEOTIDE SEQUENCE</scope>
</reference>
<proteinExistence type="predicted"/>
<gene>
    <name evidence="1" type="ORF">MHYMCMPASI_00393</name>
</gene>
<keyword evidence="2" id="KW-1185">Reference proteome</keyword>
<protein>
    <submittedName>
        <fullName evidence="1">Uncharacterized protein</fullName>
    </submittedName>
</protein>
<evidence type="ECO:0000313" key="2">
    <source>
        <dbReference type="Proteomes" id="UP000837675"/>
    </source>
</evidence>
<name>A0A8S4BWA7_9ACAR</name>
<dbReference type="AlphaFoldDB" id="A0A8S4BWA7"/>
<sequence>VEILGLARYSIYHIPDESFYDLSIKLDLIQLFDLILLNSANACTTIPLASPVLAGTTTILVVLANSLKSINVLFSDL</sequence>
<accession>A0A8S4BWA7</accession>
<evidence type="ECO:0000313" key="1">
    <source>
        <dbReference type="EMBL" id="CAG7591120.1"/>
    </source>
</evidence>
<dbReference type="EMBL" id="CAJVAF010000159">
    <property type="protein sequence ID" value="CAG7591120.1"/>
    <property type="molecule type" value="Genomic_DNA"/>
</dbReference>
<feature type="non-terminal residue" evidence="1">
    <location>
        <position position="1"/>
    </location>
</feature>
<dbReference type="Proteomes" id="UP000837675">
    <property type="component" value="Unassembled WGS sequence"/>
</dbReference>